<feature type="region of interest" description="Disordered" evidence="1">
    <location>
        <begin position="32"/>
        <end position="265"/>
    </location>
</feature>
<accession>A0A167FFC3</accession>
<gene>
    <name evidence="2" type="ORF">CALVIDRAFT_89332</name>
</gene>
<dbReference type="EMBL" id="KV417418">
    <property type="protein sequence ID" value="KZO89431.1"/>
    <property type="molecule type" value="Genomic_DNA"/>
</dbReference>
<protein>
    <submittedName>
        <fullName evidence="2">Uncharacterized protein</fullName>
    </submittedName>
</protein>
<evidence type="ECO:0000313" key="3">
    <source>
        <dbReference type="Proteomes" id="UP000076738"/>
    </source>
</evidence>
<feature type="compositionally biased region" description="Gly residues" evidence="1">
    <location>
        <begin position="86"/>
        <end position="95"/>
    </location>
</feature>
<evidence type="ECO:0000256" key="1">
    <source>
        <dbReference type="SAM" id="MobiDB-lite"/>
    </source>
</evidence>
<dbReference type="AlphaFoldDB" id="A0A167FFC3"/>
<organism evidence="2 3">
    <name type="scientific">Calocera viscosa (strain TUFC12733)</name>
    <dbReference type="NCBI Taxonomy" id="1330018"/>
    <lineage>
        <taxon>Eukaryota</taxon>
        <taxon>Fungi</taxon>
        <taxon>Dikarya</taxon>
        <taxon>Basidiomycota</taxon>
        <taxon>Agaricomycotina</taxon>
        <taxon>Dacrymycetes</taxon>
        <taxon>Dacrymycetales</taxon>
        <taxon>Dacrymycetaceae</taxon>
        <taxon>Calocera</taxon>
    </lineage>
</organism>
<reference evidence="2 3" key="1">
    <citation type="journal article" date="2016" name="Mol. Biol. Evol.">
        <title>Comparative Genomics of Early-Diverging Mushroom-Forming Fungi Provides Insights into the Origins of Lignocellulose Decay Capabilities.</title>
        <authorList>
            <person name="Nagy L.G."/>
            <person name="Riley R."/>
            <person name="Tritt A."/>
            <person name="Adam C."/>
            <person name="Daum C."/>
            <person name="Floudas D."/>
            <person name="Sun H."/>
            <person name="Yadav J.S."/>
            <person name="Pangilinan J."/>
            <person name="Larsson K.H."/>
            <person name="Matsuura K."/>
            <person name="Barry K."/>
            <person name="Labutti K."/>
            <person name="Kuo R."/>
            <person name="Ohm R.A."/>
            <person name="Bhattacharya S.S."/>
            <person name="Shirouzu T."/>
            <person name="Yoshinaga Y."/>
            <person name="Martin F.M."/>
            <person name="Grigoriev I.V."/>
            <person name="Hibbett D.S."/>
        </authorList>
    </citation>
    <scope>NUCLEOTIDE SEQUENCE [LARGE SCALE GENOMIC DNA]</scope>
    <source>
        <strain evidence="2 3">TUFC12733</strain>
    </source>
</reference>
<keyword evidence="3" id="KW-1185">Reference proteome</keyword>
<proteinExistence type="predicted"/>
<evidence type="ECO:0000313" key="2">
    <source>
        <dbReference type="EMBL" id="KZO89431.1"/>
    </source>
</evidence>
<sequence length="265" mass="27395">MIIADGMAEPPVFDWQDLWGDGGPEHLERLRNIVGDTGGRLPPDLERPQEDAGGQSGVAVQAHTGVGESHPQPDDAPIDTGLQPELGGGGDGGWGSKLEGWDHPGAAGEEPKGATELARGSGVPELAHPAPAPSTIAPTGPVRARNIEPPRQSTSQAMRPGSTAKYSPTTSRGRSALPGRGRGVQRPSAVPRGGARTSAAPVRTQRPAVPPRRAPQAKQLAAPPAVAEQRVAPDNGESSDVEMSPASALADEQRADPLEVNMDDE</sequence>
<feature type="compositionally biased region" description="Polar residues" evidence="1">
    <location>
        <begin position="164"/>
        <end position="173"/>
    </location>
</feature>
<feature type="compositionally biased region" description="Low complexity" evidence="1">
    <location>
        <begin position="214"/>
        <end position="225"/>
    </location>
</feature>
<dbReference type="Proteomes" id="UP000076738">
    <property type="component" value="Unassembled WGS sequence"/>
</dbReference>
<name>A0A167FFC3_CALVF</name>